<protein>
    <submittedName>
        <fullName evidence="1">Zn(II)2Cys6 transcription factor</fullName>
    </submittedName>
</protein>
<evidence type="ECO:0000313" key="2">
    <source>
        <dbReference type="Proteomes" id="UP001149165"/>
    </source>
</evidence>
<dbReference type="AlphaFoldDB" id="A0A9W9K538"/>
<reference evidence="1" key="2">
    <citation type="journal article" date="2023" name="IMA Fungus">
        <title>Comparative genomic study of the Penicillium genus elucidates a diverse pangenome and 15 lateral gene transfer events.</title>
        <authorList>
            <person name="Petersen C."/>
            <person name="Sorensen T."/>
            <person name="Nielsen M.R."/>
            <person name="Sondergaard T.E."/>
            <person name="Sorensen J.L."/>
            <person name="Fitzpatrick D.A."/>
            <person name="Frisvad J.C."/>
            <person name="Nielsen K.L."/>
        </authorList>
    </citation>
    <scope>NUCLEOTIDE SEQUENCE</scope>
    <source>
        <strain evidence="1">IBT 30069</strain>
    </source>
</reference>
<evidence type="ECO:0000313" key="1">
    <source>
        <dbReference type="EMBL" id="KAJ5093478.1"/>
    </source>
</evidence>
<dbReference type="InterPro" id="IPR021858">
    <property type="entry name" value="Fun_TF"/>
</dbReference>
<organism evidence="1 2">
    <name type="scientific">Penicillium angulare</name>
    <dbReference type="NCBI Taxonomy" id="116970"/>
    <lineage>
        <taxon>Eukaryota</taxon>
        <taxon>Fungi</taxon>
        <taxon>Dikarya</taxon>
        <taxon>Ascomycota</taxon>
        <taxon>Pezizomycotina</taxon>
        <taxon>Eurotiomycetes</taxon>
        <taxon>Eurotiomycetidae</taxon>
        <taxon>Eurotiales</taxon>
        <taxon>Aspergillaceae</taxon>
        <taxon>Penicillium</taxon>
    </lineage>
</organism>
<sequence length="278" mass="31228">MAESTCGCALVSVCPQRPGSSLLSIEASYQSLRSFRVADHTTTTDLVSTCEKTLDTGHNDIHLELMGEWKHTLFPEMYKVPESLMGLLSQTIRLANEQELLNRDTIVDFDIPTNLSQRTRLLEHQVLSWDKTHAYPTAPDVNPINEKGFRYDALATHQGLILFYYRRIHNINALILQDTVRKVLDFAQESANAGIENGFPSPLLLWPCFIAACEALEPGLQDRALKFLLDADCQSMAPSFSVAAEVAQKVWSLRRETQDYTIGWVQATAPYRCPIIAI</sequence>
<dbReference type="EMBL" id="JAPQKH010000006">
    <property type="protein sequence ID" value="KAJ5093478.1"/>
    <property type="molecule type" value="Genomic_DNA"/>
</dbReference>
<comment type="caution">
    <text evidence="1">The sequence shown here is derived from an EMBL/GenBank/DDBJ whole genome shotgun (WGS) entry which is preliminary data.</text>
</comment>
<dbReference type="OrthoDB" id="3477330at2759"/>
<accession>A0A9W9K538</accession>
<reference evidence="1" key="1">
    <citation type="submission" date="2022-11" db="EMBL/GenBank/DDBJ databases">
        <authorList>
            <person name="Petersen C."/>
        </authorList>
    </citation>
    <scope>NUCLEOTIDE SEQUENCE</scope>
    <source>
        <strain evidence="1">IBT 30069</strain>
    </source>
</reference>
<gene>
    <name evidence="1" type="ORF">N7456_009339</name>
</gene>
<dbReference type="Pfam" id="PF11951">
    <property type="entry name" value="Fungal_trans_2"/>
    <property type="match status" value="1"/>
</dbReference>
<proteinExistence type="predicted"/>
<keyword evidence="2" id="KW-1185">Reference proteome</keyword>
<name>A0A9W9K538_9EURO</name>
<dbReference type="Proteomes" id="UP001149165">
    <property type="component" value="Unassembled WGS sequence"/>
</dbReference>